<dbReference type="EMBL" id="JAAQPF010000512">
    <property type="protein sequence ID" value="KAF5700759.1"/>
    <property type="molecule type" value="Genomic_DNA"/>
</dbReference>
<keyword evidence="4" id="KW-0862">Zinc</keyword>
<evidence type="ECO:0000256" key="2">
    <source>
        <dbReference type="ARBA" id="ARBA00022723"/>
    </source>
</evidence>
<accession>A0A8H5XVU0</accession>
<dbReference type="SUPFAM" id="SSF51556">
    <property type="entry name" value="Metallo-dependent hydrolases"/>
    <property type="match status" value="1"/>
</dbReference>
<organism evidence="11 12">
    <name type="scientific">Fusarium globosum</name>
    <dbReference type="NCBI Taxonomy" id="78864"/>
    <lineage>
        <taxon>Eukaryota</taxon>
        <taxon>Fungi</taxon>
        <taxon>Dikarya</taxon>
        <taxon>Ascomycota</taxon>
        <taxon>Pezizomycotina</taxon>
        <taxon>Sordariomycetes</taxon>
        <taxon>Hypocreomycetidae</taxon>
        <taxon>Hypocreales</taxon>
        <taxon>Nectriaceae</taxon>
        <taxon>Fusarium</taxon>
        <taxon>Fusarium fujikuroi species complex</taxon>
    </lineage>
</organism>
<name>A0A8H5XVU0_9HYPO</name>
<dbReference type="GO" id="GO:0047596">
    <property type="term" value="F:6-methylsalicylate decarboxylase activity"/>
    <property type="evidence" value="ECO:0007669"/>
    <property type="project" value="UniProtKB-EC"/>
</dbReference>
<dbReference type="InterPro" id="IPR032466">
    <property type="entry name" value="Metal_Hydrolase"/>
</dbReference>
<keyword evidence="12" id="KW-1185">Reference proteome</keyword>
<feature type="signal peptide" evidence="9">
    <location>
        <begin position="1"/>
        <end position="20"/>
    </location>
</feature>
<keyword evidence="2" id="KW-0479">Metal-binding</keyword>
<dbReference type="GO" id="GO:0019748">
    <property type="term" value="P:secondary metabolic process"/>
    <property type="evidence" value="ECO:0007669"/>
    <property type="project" value="TreeGrafter"/>
</dbReference>
<evidence type="ECO:0000256" key="3">
    <source>
        <dbReference type="ARBA" id="ARBA00022793"/>
    </source>
</evidence>
<evidence type="ECO:0000259" key="10">
    <source>
        <dbReference type="Pfam" id="PF04909"/>
    </source>
</evidence>
<evidence type="ECO:0000256" key="4">
    <source>
        <dbReference type="ARBA" id="ARBA00022833"/>
    </source>
</evidence>
<sequence>MKVFLAQCSLTATRFVLSAALNISKQASGVFEYLLRQCPDPGTTSPMLFRYLPDAALTSLCRALALSSAFATALASTQLDTHLHVLPPVFAAAIDAAGGDPTGYTTPHWTLEGMISSMGRTRTDIGIMSVSAPGVQIAGTGQAARDLARTCNKYLATTATKSAYGKRLGFFVVLPYWCDVNGTLAEIDFLYLTQKLCDGVTVFTTYGDMLLGNPLFLPIWQKLQNYKALILIHPHSLSACPKFIAGGLPQPIVDFPLATTRTAVDLIMTKTLPKFSDMDITLSHAGGTLPFIASRALGSLSVPDINQIIGYSMADAKADLGRFYFDIALSTSAAQLHGLLDAVDADHILLGSDYPYAPAFAIDALLLQYAQFVAMDKRGPLIRPEKLRAISLSLLNKHAFMRAFK</sequence>
<evidence type="ECO:0000256" key="7">
    <source>
        <dbReference type="ARBA" id="ARBA00038889"/>
    </source>
</evidence>
<dbReference type="Pfam" id="PF04909">
    <property type="entry name" value="Amidohydro_2"/>
    <property type="match status" value="1"/>
</dbReference>
<evidence type="ECO:0000256" key="5">
    <source>
        <dbReference type="ARBA" id="ARBA00023239"/>
    </source>
</evidence>
<proteinExistence type="inferred from homology"/>
<comment type="similarity">
    <text evidence="1">Belongs to the metallo-dependent hydrolases superfamily. ACMSD family.</text>
</comment>
<feature type="domain" description="Amidohydrolase-related" evidence="10">
    <location>
        <begin position="80"/>
        <end position="368"/>
    </location>
</feature>
<dbReference type="GO" id="GO:0016787">
    <property type="term" value="F:hydrolase activity"/>
    <property type="evidence" value="ECO:0007669"/>
    <property type="project" value="InterPro"/>
</dbReference>
<dbReference type="GO" id="GO:0005829">
    <property type="term" value="C:cytosol"/>
    <property type="evidence" value="ECO:0007669"/>
    <property type="project" value="TreeGrafter"/>
</dbReference>
<evidence type="ECO:0000313" key="11">
    <source>
        <dbReference type="EMBL" id="KAF5700759.1"/>
    </source>
</evidence>
<dbReference type="GO" id="GO:0046872">
    <property type="term" value="F:metal ion binding"/>
    <property type="evidence" value="ECO:0007669"/>
    <property type="project" value="UniProtKB-KW"/>
</dbReference>
<feature type="chain" id="PRO_5034167341" description="6-methylsalicylate decarboxylase" evidence="9">
    <location>
        <begin position="21"/>
        <end position="405"/>
    </location>
</feature>
<evidence type="ECO:0000256" key="8">
    <source>
        <dbReference type="RuleBase" id="RU366045"/>
    </source>
</evidence>
<keyword evidence="9" id="KW-0732">Signal</keyword>
<dbReference type="InterPro" id="IPR006680">
    <property type="entry name" value="Amidohydro-rel"/>
</dbReference>
<dbReference type="PANTHER" id="PTHR21240">
    <property type="entry name" value="2-AMINO-3-CARBOXYLMUCONATE-6-SEMIALDEHYDE DECARBOXYLASE"/>
    <property type="match status" value="1"/>
</dbReference>
<dbReference type="EC" id="4.1.1.52" evidence="7"/>
<comment type="caution">
    <text evidence="11">The sequence shown here is derived from an EMBL/GenBank/DDBJ whole genome shotgun (WGS) entry which is preliminary data.</text>
</comment>
<dbReference type="Proteomes" id="UP000532311">
    <property type="component" value="Unassembled WGS sequence"/>
</dbReference>
<gene>
    <name evidence="11" type="ORF">FGLOB1_10551</name>
</gene>
<keyword evidence="5 8" id="KW-0456">Lyase</keyword>
<dbReference type="AlphaFoldDB" id="A0A8H5XVU0"/>
<dbReference type="PANTHER" id="PTHR21240:SF29">
    <property type="entry name" value="AMIDOHYDROLASE-RELATED DOMAIN-CONTAINING PROTEIN"/>
    <property type="match status" value="1"/>
</dbReference>
<evidence type="ECO:0000256" key="9">
    <source>
        <dbReference type="SAM" id="SignalP"/>
    </source>
</evidence>
<dbReference type="InterPro" id="IPR032465">
    <property type="entry name" value="ACMSD"/>
</dbReference>
<evidence type="ECO:0000256" key="6">
    <source>
        <dbReference type="ARBA" id="ARBA00036832"/>
    </source>
</evidence>
<evidence type="ECO:0000313" key="12">
    <source>
        <dbReference type="Proteomes" id="UP000532311"/>
    </source>
</evidence>
<reference evidence="11 12" key="1">
    <citation type="submission" date="2020-05" db="EMBL/GenBank/DDBJ databases">
        <title>Identification and distribution of gene clusters putatively required for synthesis of sphingolipid metabolism inhibitors in phylogenetically diverse species of the filamentous fungus Fusarium.</title>
        <authorList>
            <person name="Kim H.-S."/>
            <person name="Busman M."/>
            <person name="Brown D.W."/>
            <person name="Divon H."/>
            <person name="Uhlig S."/>
            <person name="Proctor R.H."/>
        </authorList>
    </citation>
    <scope>NUCLEOTIDE SEQUENCE [LARGE SCALE GENOMIC DNA]</scope>
    <source>
        <strain evidence="11 12">NRRL 26131</strain>
    </source>
</reference>
<evidence type="ECO:0000256" key="1">
    <source>
        <dbReference type="ARBA" id="ARBA00005871"/>
    </source>
</evidence>
<keyword evidence="3 8" id="KW-0210">Decarboxylase</keyword>
<comment type="catalytic activity">
    <reaction evidence="6">
        <text>6-methylsalicylate + H(+) = 3-methylphenol + CO2</text>
        <dbReference type="Rhea" id="RHEA:23112"/>
        <dbReference type="ChEBI" id="CHEBI:15378"/>
        <dbReference type="ChEBI" id="CHEBI:16526"/>
        <dbReference type="ChEBI" id="CHEBI:17231"/>
        <dbReference type="ChEBI" id="CHEBI:36658"/>
        <dbReference type="EC" id="4.1.1.52"/>
    </reaction>
    <physiologicalReaction direction="left-to-right" evidence="6">
        <dbReference type="Rhea" id="RHEA:23113"/>
    </physiologicalReaction>
</comment>
<protein>
    <recommendedName>
        <fullName evidence="7">6-methylsalicylate decarboxylase</fullName>
        <ecNumber evidence="7">4.1.1.52</ecNumber>
    </recommendedName>
</protein>
<dbReference type="Gene3D" id="3.20.20.140">
    <property type="entry name" value="Metal-dependent hydrolases"/>
    <property type="match status" value="1"/>
</dbReference>